<sequence>MTAGHARRPPVLPLFVVGFITVMAVATTGVVPAAQPARIKVLQQFLLTTATFALGLGVHVKSLMRLGLRPVLLGLCSTLVILAVVLVGIILGAGARVRPDTPRGRPASGSRSGRATRRRDGRCRRLP</sequence>
<accession>U2Q3D2</accession>
<keyword evidence="5 8" id="KW-1133">Transmembrane helix</keyword>
<dbReference type="Proteomes" id="UP000017052">
    <property type="component" value="Unassembled WGS sequence"/>
</dbReference>
<keyword evidence="10" id="KW-1185">Reference proteome</keyword>
<keyword evidence="4 8" id="KW-0812">Transmembrane</keyword>
<evidence type="ECO:0000256" key="4">
    <source>
        <dbReference type="ARBA" id="ARBA00022692"/>
    </source>
</evidence>
<protein>
    <submittedName>
        <fullName evidence="9">Uncharacterized protein</fullName>
    </submittedName>
</protein>
<evidence type="ECO:0000256" key="6">
    <source>
        <dbReference type="ARBA" id="ARBA00023136"/>
    </source>
</evidence>
<dbReference type="GO" id="GO:0005886">
    <property type="term" value="C:plasma membrane"/>
    <property type="evidence" value="ECO:0007669"/>
    <property type="project" value="UniProtKB-SubCell"/>
</dbReference>
<evidence type="ECO:0000256" key="7">
    <source>
        <dbReference type="SAM" id="MobiDB-lite"/>
    </source>
</evidence>
<organism evidence="9 10">
    <name type="scientific">Propionibacterium acidifaciens F0233</name>
    <dbReference type="NCBI Taxonomy" id="553198"/>
    <lineage>
        <taxon>Bacteria</taxon>
        <taxon>Bacillati</taxon>
        <taxon>Actinomycetota</taxon>
        <taxon>Actinomycetes</taxon>
        <taxon>Propionibacteriales</taxon>
        <taxon>Propionibacteriaceae</taxon>
        <taxon>Propionibacterium</taxon>
    </lineage>
</organism>
<dbReference type="AlphaFoldDB" id="U2Q3D2"/>
<evidence type="ECO:0000256" key="8">
    <source>
        <dbReference type="SAM" id="Phobius"/>
    </source>
</evidence>
<comment type="similarity">
    <text evidence="2">Belongs to the UPF0324 family.</text>
</comment>
<evidence type="ECO:0000256" key="5">
    <source>
        <dbReference type="ARBA" id="ARBA00022989"/>
    </source>
</evidence>
<feature type="transmembrane region" description="Helical" evidence="8">
    <location>
        <begin position="72"/>
        <end position="95"/>
    </location>
</feature>
<name>U2Q3D2_9ACTN</name>
<evidence type="ECO:0000313" key="10">
    <source>
        <dbReference type="Proteomes" id="UP000017052"/>
    </source>
</evidence>
<dbReference type="GeneID" id="95359282"/>
<feature type="compositionally biased region" description="Low complexity" evidence="7">
    <location>
        <begin position="104"/>
        <end position="113"/>
    </location>
</feature>
<keyword evidence="3" id="KW-1003">Cell membrane</keyword>
<dbReference type="RefSeq" id="WP_021798699.1">
    <property type="nucleotide sequence ID" value="NZ_ACVN02000303.1"/>
</dbReference>
<dbReference type="EMBL" id="ACVN02000303">
    <property type="protein sequence ID" value="ERK50519.1"/>
    <property type="molecule type" value="Genomic_DNA"/>
</dbReference>
<gene>
    <name evidence="9" type="ORF">HMPREF0682_2508</name>
</gene>
<evidence type="ECO:0000256" key="3">
    <source>
        <dbReference type="ARBA" id="ARBA00022475"/>
    </source>
</evidence>
<comment type="subcellular location">
    <subcellularLocation>
        <location evidence="1">Cell membrane</location>
        <topology evidence="1">Multi-pass membrane protein</topology>
    </subcellularLocation>
</comment>
<proteinExistence type="inferred from homology"/>
<feature type="transmembrane region" description="Helical" evidence="8">
    <location>
        <begin position="12"/>
        <end position="34"/>
    </location>
</feature>
<reference evidence="9" key="1">
    <citation type="submission" date="2013-08" db="EMBL/GenBank/DDBJ databases">
        <authorList>
            <person name="Durkin A.S."/>
            <person name="Haft D.R."/>
            <person name="McCorrison J."/>
            <person name="Torralba M."/>
            <person name="Gillis M."/>
            <person name="Haft D.H."/>
            <person name="Methe B."/>
            <person name="Sutton G."/>
            <person name="Nelson K.E."/>
        </authorList>
    </citation>
    <scope>NUCLEOTIDE SEQUENCE [LARGE SCALE GENOMIC DNA]</scope>
    <source>
        <strain evidence="9">F0233</strain>
    </source>
</reference>
<feature type="compositionally biased region" description="Basic residues" evidence="7">
    <location>
        <begin position="114"/>
        <end position="127"/>
    </location>
</feature>
<evidence type="ECO:0000256" key="1">
    <source>
        <dbReference type="ARBA" id="ARBA00004651"/>
    </source>
</evidence>
<feature type="region of interest" description="Disordered" evidence="7">
    <location>
        <begin position="96"/>
        <end position="127"/>
    </location>
</feature>
<keyword evidence="6 8" id="KW-0472">Membrane</keyword>
<dbReference type="InterPro" id="IPR018383">
    <property type="entry name" value="UPF0324_pro"/>
</dbReference>
<feature type="transmembrane region" description="Helical" evidence="8">
    <location>
        <begin position="41"/>
        <end position="60"/>
    </location>
</feature>
<evidence type="ECO:0000313" key="9">
    <source>
        <dbReference type="EMBL" id="ERK50519.1"/>
    </source>
</evidence>
<comment type="caution">
    <text evidence="9">The sequence shown here is derived from an EMBL/GenBank/DDBJ whole genome shotgun (WGS) entry which is preliminary data.</text>
</comment>
<evidence type="ECO:0000256" key="2">
    <source>
        <dbReference type="ARBA" id="ARBA00007977"/>
    </source>
</evidence>
<dbReference type="Pfam" id="PF03601">
    <property type="entry name" value="Cons_hypoth698"/>
    <property type="match status" value="1"/>
</dbReference>